<dbReference type="KEGG" id="cmiu:B1H56_13855"/>
<evidence type="ECO:0000256" key="1">
    <source>
        <dbReference type="ARBA" id="ARBA00004651"/>
    </source>
</evidence>
<evidence type="ECO:0000256" key="6">
    <source>
        <dbReference type="ARBA" id="ARBA00022989"/>
    </source>
</evidence>
<evidence type="ECO:0000313" key="10">
    <source>
        <dbReference type="Proteomes" id="UP000070366"/>
    </source>
</evidence>
<keyword evidence="3" id="KW-1003">Cell membrane</keyword>
<dbReference type="OrthoDB" id="9813906at2"/>
<accession>A0A136Q051</accession>
<dbReference type="AlphaFoldDB" id="A0A136Q051"/>
<evidence type="ECO:0000256" key="3">
    <source>
        <dbReference type="ARBA" id="ARBA00022475"/>
    </source>
</evidence>
<protein>
    <submittedName>
        <fullName evidence="9">Putative ribose transport system permease protein RbsC</fullName>
    </submittedName>
</protein>
<dbReference type="InterPro" id="IPR001851">
    <property type="entry name" value="ABC_transp_permease"/>
</dbReference>
<organism evidence="9 10">
    <name type="scientific">Christensenella minuta</name>
    <dbReference type="NCBI Taxonomy" id="626937"/>
    <lineage>
        <taxon>Bacteria</taxon>
        <taxon>Bacillati</taxon>
        <taxon>Bacillota</taxon>
        <taxon>Clostridia</taxon>
        <taxon>Christensenellales</taxon>
        <taxon>Christensenellaceae</taxon>
        <taxon>Christensenella</taxon>
    </lineage>
</organism>
<dbReference type="CDD" id="cd06579">
    <property type="entry name" value="TM_PBP1_transp_AraH_like"/>
    <property type="match status" value="1"/>
</dbReference>
<dbReference type="EMBL" id="LSZW01000067">
    <property type="protein sequence ID" value="KXK64027.1"/>
    <property type="molecule type" value="Genomic_DNA"/>
</dbReference>
<keyword evidence="4" id="KW-0997">Cell inner membrane</keyword>
<keyword evidence="2" id="KW-0813">Transport</keyword>
<feature type="transmembrane region" description="Helical" evidence="8">
    <location>
        <begin position="53"/>
        <end position="74"/>
    </location>
</feature>
<comment type="subcellular location">
    <subcellularLocation>
        <location evidence="1">Cell membrane</location>
        <topology evidence="1">Multi-pass membrane protein</topology>
    </subcellularLocation>
</comment>
<proteinExistence type="predicted"/>
<dbReference type="Proteomes" id="UP000070366">
    <property type="component" value="Unassembled WGS sequence"/>
</dbReference>
<name>A0A136Q051_9FIRM</name>
<dbReference type="PANTHER" id="PTHR32196">
    <property type="entry name" value="ABC TRANSPORTER PERMEASE PROTEIN YPHD-RELATED-RELATED"/>
    <property type="match status" value="1"/>
</dbReference>
<feature type="transmembrane region" description="Helical" evidence="8">
    <location>
        <begin position="297"/>
        <end position="316"/>
    </location>
</feature>
<feature type="transmembrane region" description="Helical" evidence="8">
    <location>
        <begin position="128"/>
        <end position="151"/>
    </location>
</feature>
<evidence type="ECO:0000313" key="9">
    <source>
        <dbReference type="EMBL" id="KXK64027.1"/>
    </source>
</evidence>
<evidence type="ECO:0000256" key="5">
    <source>
        <dbReference type="ARBA" id="ARBA00022692"/>
    </source>
</evidence>
<evidence type="ECO:0000256" key="8">
    <source>
        <dbReference type="SAM" id="Phobius"/>
    </source>
</evidence>
<gene>
    <name evidence="9" type="ORF">HMPREF3293_03075</name>
</gene>
<dbReference type="GO" id="GO:0022857">
    <property type="term" value="F:transmembrane transporter activity"/>
    <property type="evidence" value="ECO:0007669"/>
    <property type="project" value="InterPro"/>
</dbReference>
<feature type="transmembrane region" description="Helical" evidence="8">
    <location>
        <begin position="171"/>
        <end position="187"/>
    </location>
</feature>
<dbReference type="Pfam" id="PF02653">
    <property type="entry name" value="BPD_transp_2"/>
    <property type="match status" value="1"/>
</dbReference>
<comment type="caution">
    <text evidence="9">The sequence shown here is derived from an EMBL/GenBank/DDBJ whole genome shotgun (WGS) entry which is preliminary data.</text>
</comment>
<evidence type="ECO:0000256" key="2">
    <source>
        <dbReference type="ARBA" id="ARBA00022448"/>
    </source>
</evidence>
<keyword evidence="10" id="KW-1185">Reference proteome</keyword>
<feature type="transmembrane region" description="Helical" evidence="8">
    <location>
        <begin position="94"/>
        <end position="121"/>
    </location>
</feature>
<dbReference type="RefSeq" id="WP_066522856.1">
    <property type="nucleotide sequence ID" value="NZ_CABMOF010000010.1"/>
</dbReference>
<evidence type="ECO:0000256" key="7">
    <source>
        <dbReference type="ARBA" id="ARBA00023136"/>
    </source>
</evidence>
<dbReference type="GO" id="GO:0005886">
    <property type="term" value="C:plasma membrane"/>
    <property type="evidence" value="ECO:0007669"/>
    <property type="project" value="UniProtKB-SubCell"/>
</dbReference>
<reference evidence="9 10" key="1">
    <citation type="submission" date="2016-02" db="EMBL/GenBank/DDBJ databases">
        <authorList>
            <person name="Wen L."/>
            <person name="He K."/>
            <person name="Yang H."/>
        </authorList>
    </citation>
    <scope>NUCLEOTIDE SEQUENCE [LARGE SCALE GENOMIC DNA]</scope>
    <source>
        <strain evidence="9 10">DSM 22607</strain>
    </source>
</reference>
<keyword evidence="7 8" id="KW-0472">Membrane</keyword>
<feature type="transmembrane region" description="Helical" evidence="8">
    <location>
        <begin position="216"/>
        <end position="236"/>
    </location>
</feature>
<dbReference type="STRING" id="626937.HMPREF3293_03075"/>
<evidence type="ECO:0000256" key="4">
    <source>
        <dbReference type="ARBA" id="ARBA00022519"/>
    </source>
</evidence>
<keyword evidence="6 8" id="KW-1133">Transmembrane helix</keyword>
<sequence length="323" mass="33479">MEDLVRANKKRLVSSYLQRFSSVLILVVIIVVLAIANEKFFQFSNFTNIFKQTAILGVMALGQTICIITGGIDLSVGTVQSLSGVIMAVAATEWGVPTVVAIIMGLAAGTLCGFVSGVIIVKSGIPPFIMTMGMMTIAEGLALITTGGLIIKDLPEEMVFLGSESVMEIPTSIIVFAILAAVIWIVLSKTTLGRNVYAIGGNEQASRNSGIRAGGVRIAAHTICSLMASIAGLLMVGRLHSATGLMGSGSELNTVAAAALGGASLTGGVGKISGTVIGVFTIGILNNGLDLMNVSTFMQKVVLGAMIVIVVVFDTLRSKKILD</sequence>
<dbReference type="PANTHER" id="PTHR32196:SF21">
    <property type="entry name" value="ABC TRANSPORTER PERMEASE PROTEIN YPHD-RELATED"/>
    <property type="match status" value="1"/>
</dbReference>
<feature type="transmembrane region" description="Helical" evidence="8">
    <location>
        <begin position="20"/>
        <end position="41"/>
    </location>
</feature>
<keyword evidence="5 8" id="KW-0812">Transmembrane</keyword>